<evidence type="ECO:0000256" key="1">
    <source>
        <dbReference type="SAM" id="MobiDB-lite"/>
    </source>
</evidence>
<dbReference type="AlphaFoldDB" id="A0A8B8HKW9"/>
<dbReference type="PANTHER" id="PTHR16502:SF0">
    <property type="entry name" value="KERATINOCYTE-ASSOCIATED TRANSMEMBRANE PROTEIN 2"/>
    <property type="match status" value="1"/>
</dbReference>
<evidence type="ECO:0000256" key="2">
    <source>
        <dbReference type="SAM" id="Phobius"/>
    </source>
</evidence>
<feature type="transmembrane region" description="Helical" evidence="2">
    <location>
        <begin position="432"/>
        <end position="450"/>
    </location>
</feature>
<feature type="region of interest" description="Disordered" evidence="1">
    <location>
        <begin position="203"/>
        <end position="224"/>
    </location>
</feature>
<dbReference type="OMA" id="LMFYDIN"/>
<dbReference type="InterPro" id="IPR037645">
    <property type="entry name" value="KCT2"/>
</dbReference>
<evidence type="ECO:0000313" key="5">
    <source>
        <dbReference type="RefSeq" id="XP_026485402.1"/>
    </source>
</evidence>
<dbReference type="PANTHER" id="PTHR16502">
    <property type="entry name" value="KERATINOCYTE-ASSOCIATED TRANSMEMBRANE PROTEIN 2"/>
    <property type="match status" value="1"/>
</dbReference>
<sequence>MLLIKMFRCVIALILINVYYPSSGLPLKGNATQNPIAQQLQNLANICENLVLSDLIKKQIEHCNVSEPADTKTEFKCLMFYDINSQLCTAFRRSKFNLQENYTTKMNEIQDIKTICNHAKTWKFTNKEKYPKNEPIDQVFKNEIFCIQMCSVDEFLSADSNFYCKYYQWGSDVIQTQMPTSTQQNTGAAVPVLAESILNPIENNTDISNTPKIENGTASTSESIKPIQMKSVVNVESTKTEISSLDVAGQTSTANQSAIADAQKSLEIAHKITEQSALPIDTSVSKNEIEKPPVEEEPPKKDEVEKDSNIQPVEQKESVIENPKAKQPVGDIDEDQEDENDDDAEYVQGSDQDDTVMKPIESDPNFDDNKPKNTLSALLRAGGKSVKIPLLDSDPNMDEQPHKRVGIESITSVSETFPNPMQNSYAEEDDHFFPFFLTAIIIVVLLYILYHNKNKFTKVILGLLVEGRQTGRRRNSRGHAYRRLDTLEQAMNTNTAAPPSKIIY</sequence>
<evidence type="ECO:0000256" key="3">
    <source>
        <dbReference type="SAM" id="SignalP"/>
    </source>
</evidence>
<feature type="compositionally biased region" description="Polar residues" evidence="1">
    <location>
        <begin position="203"/>
        <end position="223"/>
    </location>
</feature>
<dbReference type="GeneID" id="113392965"/>
<reference evidence="5" key="1">
    <citation type="submission" date="2025-08" db="UniProtKB">
        <authorList>
            <consortium name="RefSeq"/>
        </authorList>
    </citation>
    <scope>IDENTIFICATION</scope>
    <source>
        <tissue evidence="5">Whole body</tissue>
    </source>
</reference>
<gene>
    <name evidence="5" type="primary">LOC113392965</name>
</gene>
<keyword evidence="4" id="KW-1185">Reference proteome</keyword>
<keyword evidence="2" id="KW-0812">Transmembrane</keyword>
<keyword evidence="3" id="KW-0732">Signal</keyword>
<keyword evidence="2" id="KW-0472">Membrane</keyword>
<name>A0A8B8HKW9_VANTA</name>
<feature type="signal peptide" evidence="3">
    <location>
        <begin position="1"/>
        <end position="24"/>
    </location>
</feature>
<feature type="compositionally biased region" description="Basic and acidic residues" evidence="1">
    <location>
        <begin position="287"/>
        <end position="319"/>
    </location>
</feature>
<evidence type="ECO:0000313" key="4">
    <source>
        <dbReference type="Proteomes" id="UP001652626"/>
    </source>
</evidence>
<dbReference type="RefSeq" id="XP_026485402.1">
    <property type="nucleotide sequence ID" value="XM_026629617.2"/>
</dbReference>
<proteinExistence type="predicted"/>
<accession>A0A8B8HKW9</accession>
<feature type="chain" id="PRO_5034143695" evidence="3">
    <location>
        <begin position="25"/>
        <end position="504"/>
    </location>
</feature>
<feature type="compositionally biased region" description="Acidic residues" evidence="1">
    <location>
        <begin position="331"/>
        <end position="345"/>
    </location>
</feature>
<keyword evidence="2" id="KW-1133">Transmembrane helix</keyword>
<organism evidence="4 5">
    <name type="scientific">Vanessa tameamea</name>
    <name type="common">Kamehameha butterfly</name>
    <dbReference type="NCBI Taxonomy" id="334116"/>
    <lineage>
        <taxon>Eukaryota</taxon>
        <taxon>Metazoa</taxon>
        <taxon>Ecdysozoa</taxon>
        <taxon>Arthropoda</taxon>
        <taxon>Hexapoda</taxon>
        <taxon>Insecta</taxon>
        <taxon>Pterygota</taxon>
        <taxon>Neoptera</taxon>
        <taxon>Endopterygota</taxon>
        <taxon>Lepidoptera</taxon>
        <taxon>Glossata</taxon>
        <taxon>Ditrysia</taxon>
        <taxon>Papilionoidea</taxon>
        <taxon>Nymphalidae</taxon>
        <taxon>Nymphalinae</taxon>
        <taxon>Vanessa</taxon>
    </lineage>
</organism>
<dbReference type="Proteomes" id="UP001652626">
    <property type="component" value="Chromosome 12"/>
</dbReference>
<feature type="region of interest" description="Disordered" evidence="1">
    <location>
        <begin position="279"/>
        <end position="373"/>
    </location>
</feature>
<protein>
    <submittedName>
        <fullName evidence="5">Trans-Golgi network integral membrane protein 1-like</fullName>
    </submittedName>
</protein>
<dbReference type="OrthoDB" id="5846619at2759"/>